<evidence type="ECO:0000313" key="1">
    <source>
        <dbReference type="EMBL" id="REA63574.1"/>
    </source>
</evidence>
<proteinExistence type="predicted"/>
<name>A0A3D8YG93_9BACT</name>
<comment type="caution">
    <text evidence="1">The sequence shown here is derived from an EMBL/GenBank/DDBJ whole genome shotgun (WGS) entry which is preliminary data.</text>
</comment>
<reference evidence="1 2" key="1">
    <citation type="submission" date="2018-07" db="EMBL/GenBank/DDBJ databases">
        <title>Dyadobacter roseus sp. nov., isolated from rose rhizosphere soil.</title>
        <authorList>
            <person name="Chen L."/>
        </authorList>
    </citation>
    <scope>NUCLEOTIDE SEQUENCE [LARGE SCALE GENOMIC DNA]</scope>
    <source>
        <strain evidence="1 2">RS19</strain>
    </source>
</reference>
<keyword evidence="2" id="KW-1185">Reference proteome</keyword>
<organism evidence="1 2">
    <name type="scientific">Dyadobacter luteus</name>
    <dbReference type="NCBI Taxonomy" id="2259619"/>
    <lineage>
        <taxon>Bacteria</taxon>
        <taxon>Pseudomonadati</taxon>
        <taxon>Bacteroidota</taxon>
        <taxon>Cytophagia</taxon>
        <taxon>Cytophagales</taxon>
        <taxon>Spirosomataceae</taxon>
        <taxon>Dyadobacter</taxon>
    </lineage>
</organism>
<evidence type="ECO:0000313" key="2">
    <source>
        <dbReference type="Proteomes" id="UP000256373"/>
    </source>
</evidence>
<gene>
    <name evidence="1" type="ORF">DSL64_03785</name>
</gene>
<protein>
    <submittedName>
        <fullName evidence="1">Uncharacterized protein</fullName>
    </submittedName>
</protein>
<dbReference type="Proteomes" id="UP000256373">
    <property type="component" value="Unassembled WGS sequence"/>
</dbReference>
<dbReference type="AlphaFoldDB" id="A0A3D8YG93"/>
<sequence length="373" mass="43534">MDLQVVGKTRDLRTSTDIIYGQINIDDYLNLIGEDYDKYGIQRRREKHKAYNRMKNDIKAGALLPTITLAVNKGEVDRVLDILNNQGDDELKKVLETPGIFSILDGLQRTYILHDIREEGHEFNKDQKLLLEFWVEKNPKHIIYRLIVLNAGQKPMSLRHQIELLFMTLEERIKESIPGLEIFREAESRRKSRAGQFVFERLVASYQSFLWKTQELNKSNIVAQQLMEDSVTDSSESDLNDSFERYIFFLEYYTQIDTLAYKYYLASEDGSKINWLSLENVMISFFAAISDFGVSRERENRISKALNNLLDQLASKIQEDPLGLDIYYKLLKGFEIRKINVGVATRKLLFNGFKEFFREEGEKKLSDCWTAEA</sequence>
<dbReference type="EMBL" id="QNUL01000002">
    <property type="protein sequence ID" value="REA63574.1"/>
    <property type="molecule type" value="Genomic_DNA"/>
</dbReference>
<accession>A0A3D8YG93</accession>
<dbReference type="OrthoDB" id="5077820at2"/>
<dbReference type="RefSeq" id="WP_115829323.1">
    <property type="nucleotide sequence ID" value="NZ_QNUL01000002.1"/>
</dbReference>